<comment type="subcellular location">
    <subcellularLocation>
        <location evidence="1">Cytoplasm</location>
        <location evidence="1">Cytoskeleton</location>
        <location evidence="1">Cilium axoneme</location>
    </subcellularLocation>
</comment>
<evidence type="ECO:0000256" key="4">
    <source>
        <dbReference type="ARBA" id="ARBA00023273"/>
    </source>
</evidence>
<keyword evidence="3" id="KW-0206">Cytoskeleton</keyword>
<keyword evidence="4" id="KW-0966">Cell projection</keyword>
<evidence type="ECO:0000256" key="1">
    <source>
        <dbReference type="ARBA" id="ARBA00004430"/>
    </source>
</evidence>
<feature type="compositionally biased region" description="Polar residues" evidence="6">
    <location>
        <begin position="219"/>
        <end position="234"/>
    </location>
</feature>
<proteinExistence type="inferred from homology"/>
<feature type="domain" description="Ciliary microtubule inner protein 2A-C-like" evidence="7">
    <location>
        <begin position="147"/>
        <end position="183"/>
    </location>
</feature>
<keyword evidence="2" id="KW-0963">Cytoplasm</keyword>
<gene>
    <name evidence="8" type="ORF">HK099_002468</name>
</gene>
<evidence type="ECO:0000256" key="2">
    <source>
        <dbReference type="ARBA" id="ARBA00022490"/>
    </source>
</evidence>
<feature type="compositionally biased region" description="Low complexity" evidence="6">
    <location>
        <begin position="207"/>
        <end position="218"/>
    </location>
</feature>
<sequence>MKFSEETACIAVPCYAGFVPSLRYQFGATYGNATRQILETDPSLHQGKLQTKAQNLREFHQLKKNLNSNGGENSSYVNEDFKPKIGLLKRESNSNTNTVKFELEEFKPPQKNKLNRNFNEKKEEDNYVWKLKNKYHTGDDRFSFPPVPGYTGFIPRSKEHFGQPYVETTNESLIDFQNMLRSRKKLPPQVEEILKTRKEKSEKEALAKAATQAEKATQGNKNISSSPSTQKPTYCYSAQSSPIDDVGPYKSARGSKNQTFISGYTGFVPRLQKHFGEPYPESVRHAIEEFTDKKPDWNPYFTSNDGTKVVSSKDKVKVDRAVETRPIPGCTVFIPGSKYGFATTFGKTSEIAYEAFNHREPNGKMPSGAPNSCEAVNRGFPFKDLKKDKPIAGYRGHIPGR</sequence>
<evidence type="ECO:0000313" key="9">
    <source>
        <dbReference type="Proteomes" id="UP001211065"/>
    </source>
</evidence>
<feature type="compositionally biased region" description="Basic and acidic residues" evidence="6">
    <location>
        <begin position="197"/>
        <end position="206"/>
    </location>
</feature>
<feature type="domain" description="Ciliary microtubule inner protein 2A-C-like" evidence="7">
    <location>
        <begin position="12"/>
        <end position="40"/>
    </location>
</feature>
<dbReference type="GO" id="GO:0005930">
    <property type="term" value="C:axoneme"/>
    <property type="evidence" value="ECO:0007669"/>
    <property type="project" value="UniProtKB-SubCell"/>
</dbReference>
<evidence type="ECO:0000256" key="6">
    <source>
        <dbReference type="SAM" id="MobiDB-lite"/>
    </source>
</evidence>
<evidence type="ECO:0000256" key="5">
    <source>
        <dbReference type="ARBA" id="ARBA00035661"/>
    </source>
</evidence>
<dbReference type="EMBL" id="JADGJW010001810">
    <property type="protein sequence ID" value="KAJ3200937.1"/>
    <property type="molecule type" value="Genomic_DNA"/>
</dbReference>
<evidence type="ECO:0000313" key="8">
    <source>
        <dbReference type="EMBL" id="KAJ3200937.1"/>
    </source>
</evidence>
<protein>
    <recommendedName>
        <fullName evidence="7">Ciliary microtubule inner protein 2A-C-like domain-containing protein</fullName>
    </recommendedName>
</protein>
<dbReference type="InterPro" id="IPR018902">
    <property type="entry name" value="CMI2A-C-like_dom"/>
</dbReference>
<accession>A0AAD5TXM9</accession>
<dbReference type="PANTHER" id="PTHR22146:SF8">
    <property type="entry name" value="PROTEIN FAM166B"/>
    <property type="match status" value="1"/>
</dbReference>
<feature type="region of interest" description="Disordered" evidence="6">
    <location>
        <begin position="197"/>
        <end position="234"/>
    </location>
</feature>
<dbReference type="Pfam" id="PF10629">
    <property type="entry name" value="CMI2B-like"/>
    <property type="match status" value="2"/>
</dbReference>
<dbReference type="Proteomes" id="UP001211065">
    <property type="component" value="Unassembled WGS sequence"/>
</dbReference>
<reference evidence="8" key="1">
    <citation type="submission" date="2020-05" db="EMBL/GenBank/DDBJ databases">
        <title>Phylogenomic resolution of chytrid fungi.</title>
        <authorList>
            <person name="Stajich J.E."/>
            <person name="Amses K."/>
            <person name="Simmons R."/>
            <person name="Seto K."/>
            <person name="Myers J."/>
            <person name="Bonds A."/>
            <person name="Quandt C.A."/>
            <person name="Barry K."/>
            <person name="Liu P."/>
            <person name="Grigoriev I."/>
            <person name="Longcore J.E."/>
            <person name="James T.Y."/>
        </authorList>
    </citation>
    <scope>NUCLEOTIDE SEQUENCE</scope>
    <source>
        <strain evidence="8">JEL0476</strain>
    </source>
</reference>
<name>A0AAD5TXM9_9FUNG</name>
<keyword evidence="9" id="KW-1185">Reference proteome</keyword>
<feature type="non-terminal residue" evidence="8">
    <location>
        <position position="401"/>
    </location>
</feature>
<dbReference type="PANTHER" id="PTHR22146">
    <property type="entry name" value="CAT EYE SYNDROME CRITICAL REGION PROTEIN 6"/>
    <property type="match status" value="1"/>
</dbReference>
<comment type="similarity">
    <text evidence="5">Belongs to the CIMIP2 family.</text>
</comment>
<evidence type="ECO:0000259" key="7">
    <source>
        <dbReference type="Pfam" id="PF10629"/>
    </source>
</evidence>
<organism evidence="8 9">
    <name type="scientific">Clydaea vesicula</name>
    <dbReference type="NCBI Taxonomy" id="447962"/>
    <lineage>
        <taxon>Eukaryota</taxon>
        <taxon>Fungi</taxon>
        <taxon>Fungi incertae sedis</taxon>
        <taxon>Chytridiomycota</taxon>
        <taxon>Chytridiomycota incertae sedis</taxon>
        <taxon>Chytridiomycetes</taxon>
        <taxon>Lobulomycetales</taxon>
        <taxon>Lobulomycetaceae</taxon>
        <taxon>Clydaea</taxon>
    </lineage>
</organism>
<comment type="caution">
    <text evidence="8">The sequence shown here is derived from an EMBL/GenBank/DDBJ whole genome shotgun (WGS) entry which is preliminary data.</text>
</comment>
<dbReference type="AlphaFoldDB" id="A0AAD5TXM9"/>
<evidence type="ECO:0000256" key="3">
    <source>
        <dbReference type="ARBA" id="ARBA00023212"/>
    </source>
</evidence>